<dbReference type="Proteomes" id="UP000176005">
    <property type="component" value="Unassembled WGS sequence"/>
</dbReference>
<name>A0A1E7L9S4_9ACTN</name>
<dbReference type="RefSeq" id="WP_070015490.1">
    <property type="nucleotide sequence ID" value="NZ_LJGW01000107.1"/>
</dbReference>
<organism evidence="1 2">
    <name type="scientific">Streptomyces nanshensis</name>
    <dbReference type="NCBI Taxonomy" id="518642"/>
    <lineage>
        <taxon>Bacteria</taxon>
        <taxon>Bacillati</taxon>
        <taxon>Actinomycetota</taxon>
        <taxon>Actinomycetes</taxon>
        <taxon>Kitasatosporales</taxon>
        <taxon>Streptomycetaceae</taxon>
        <taxon>Streptomyces</taxon>
    </lineage>
</organism>
<gene>
    <name evidence="1" type="ORF">AN218_05600</name>
</gene>
<evidence type="ECO:0000313" key="1">
    <source>
        <dbReference type="EMBL" id="OEV12985.1"/>
    </source>
</evidence>
<accession>A0A1E7L9S4</accession>
<proteinExistence type="predicted"/>
<keyword evidence="2" id="KW-1185">Reference proteome</keyword>
<dbReference type="AlphaFoldDB" id="A0A1E7L9S4"/>
<reference evidence="1 2" key="1">
    <citation type="journal article" date="2016" name="Front. Microbiol.">
        <title>Comparative Genomics Analysis of Streptomyces Species Reveals Their Adaptation to the Marine Environment and Their Diversity at the Genomic Level.</title>
        <authorList>
            <person name="Tian X."/>
            <person name="Zhang Z."/>
            <person name="Yang T."/>
            <person name="Chen M."/>
            <person name="Li J."/>
            <person name="Chen F."/>
            <person name="Yang J."/>
            <person name="Li W."/>
            <person name="Zhang B."/>
            <person name="Zhang Z."/>
            <person name="Wu J."/>
            <person name="Zhang C."/>
            <person name="Long L."/>
            <person name="Xiao J."/>
        </authorList>
    </citation>
    <scope>NUCLEOTIDE SEQUENCE [LARGE SCALE GENOMIC DNA]</scope>
    <source>
        <strain evidence="1 2">SCSIO 10429</strain>
    </source>
</reference>
<protein>
    <submittedName>
        <fullName evidence="1">Uncharacterized protein</fullName>
    </submittedName>
</protein>
<sequence>MTLIATVTLPDGTPAVVHQAEQTWDKRLLAQYGRDALCRQVTEELFAIFLCVAGQASSVETLTVTPDEKDGLRVEARALCAAASCRTEAEQYEQQLAARGQEHPETAEARAWAARSHAATTGQG</sequence>
<dbReference type="EMBL" id="LJGW01000107">
    <property type="protein sequence ID" value="OEV12985.1"/>
    <property type="molecule type" value="Genomic_DNA"/>
</dbReference>
<comment type="caution">
    <text evidence="1">The sequence shown here is derived from an EMBL/GenBank/DDBJ whole genome shotgun (WGS) entry which is preliminary data.</text>
</comment>
<evidence type="ECO:0000313" key="2">
    <source>
        <dbReference type="Proteomes" id="UP000176005"/>
    </source>
</evidence>